<keyword evidence="3 9" id="KW-0489">Methyltransferase</keyword>
<dbReference type="InterPro" id="IPR002877">
    <property type="entry name" value="RNA_MeTrfase_FtsJ_dom"/>
</dbReference>
<keyword evidence="4 9" id="KW-0808">Transferase</keyword>
<dbReference type="Pfam" id="PF01728">
    <property type="entry name" value="FtsJ"/>
    <property type="match status" value="1"/>
</dbReference>
<evidence type="ECO:0000256" key="2">
    <source>
        <dbReference type="ARBA" id="ARBA00022552"/>
    </source>
</evidence>
<dbReference type="InterPro" id="IPR029063">
    <property type="entry name" value="SAM-dependent_MTases_sf"/>
</dbReference>
<dbReference type="PANTHER" id="PTHR10920">
    <property type="entry name" value="RIBOSOMAL RNA METHYLTRANSFERASE"/>
    <property type="match status" value="1"/>
</dbReference>
<evidence type="ECO:0000256" key="6">
    <source>
        <dbReference type="ARBA" id="ARBA00041184"/>
    </source>
</evidence>
<dbReference type="Gene3D" id="3.40.50.150">
    <property type="entry name" value="Vaccinia Virus protein VP39"/>
    <property type="match status" value="1"/>
</dbReference>
<evidence type="ECO:0000256" key="4">
    <source>
        <dbReference type="ARBA" id="ARBA00022679"/>
    </source>
</evidence>
<organism evidence="9 10">
    <name type="scientific">Terfezia boudieri ATCC MYA-4762</name>
    <dbReference type="NCBI Taxonomy" id="1051890"/>
    <lineage>
        <taxon>Eukaryota</taxon>
        <taxon>Fungi</taxon>
        <taxon>Dikarya</taxon>
        <taxon>Ascomycota</taxon>
        <taxon>Pezizomycotina</taxon>
        <taxon>Pezizomycetes</taxon>
        <taxon>Pezizales</taxon>
        <taxon>Pezizaceae</taxon>
        <taxon>Terfezia</taxon>
    </lineage>
</organism>
<dbReference type="GO" id="GO:0008650">
    <property type="term" value="F:rRNA (uridine-2'-O-)-methyltransferase activity"/>
    <property type="evidence" value="ECO:0007669"/>
    <property type="project" value="TreeGrafter"/>
</dbReference>
<name>A0A3N4LRB5_9PEZI</name>
<dbReference type="InParanoid" id="A0A3N4LRB5"/>
<feature type="domain" description="Ribosomal RNA methyltransferase FtsJ" evidence="8">
    <location>
        <begin position="1"/>
        <end position="212"/>
    </location>
</feature>
<evidence type="ECO:0000259" key="8">
    <source>
        <dbReference type="Pfam" id="PF01728"/>
    </source>
</evidence>
<dbReference type="Proteomes" id="UP000267821">
    <property type="component" value="Unassembled WGS sequence"/>
</dbReference>
<sequence>MTVVDLGYAPGAWTEVAVEYTKPNGRVIGVDILPTVPPTGASTFQGNFLSENVQLSVKRFLASADRGRSQKHFMGGHGYFEAEREKEGGRGGIGHKNVGKDTVNVVLSDMCEPWPLGVGQWASGVKQPYLRLMNVSGLRLRDHVHSMDLCVSALLFSIDVLKPGGDFVCKYYSGGFDKELEAGLKMAFEKVTRDKPDSSRPESREAFFVAKTKKSSVTKEQVLAAMPNLV</sequence>
<feature type="active site" description="Proton acceptor" evidence="7">
    <location>
        <position position="170"/>
    </location>
</feature>
<dbReference type="PANTHER" id="PTHR10920:SF18">
    <property type="entry name" value="RRNA METHYLTRANSFERASE 2, MITOCHONDRIAL"/>
    <property type="match status" value="1"/>
</dbReference>
<evidence type="ECO:0000313" key="9">
    <source>
        <dbReference type="EMBL" id="RPB23792.1"/>
    </source>
</evidence>
<gene>
    <name evidence="9" type="ORF">L211DRAFT_838222</name>
</gene>
<comment type="similarity">
    <text evidence="1">Belongs to the class I-like SAM-binding methyltransferase superfamily. RNA methyltransferase RlmE family.</text>
</comment>
<dbReference type="InterPro" id="IPR050082">
    <property type="entry name" value="RNA_methyltr_RlmE"/>
</dbReference>
<keyword evidence="10" id="KW-1185">Reference proteome</keyword>
<evidence type="ECO:0000256" key="7">
    <source>
        <dbReference type="PIRSR" id="PIRSR005461-1"/>
    </source>
</evidence>
<dbReference type="EMBL" id="ML121544">
    <property type="protein sequence ID" value="RPB23792.1"/>
    <property type="molecule type" value="Genomic_DNA"/>
</dbReference>
<evidence type="ECO:0000256" key="3">
    <source>
        <dbReference type="ARBA" id="ARBA00022603"/>
    </source>
</evidence>
<dbReference type="PIRSF" id="PIRSF005461">
    <property type="entry name" value="23S_rRNA_mtase"/>
    <property type="match status" value="1"/>
</dbReference>
<dbReference type="FunCoup" id="A0A3N4LRB5">
    <property type="interactions" value="11"/>
</dbReference>
<keyword evidence="5 7" id="KW-0949">S-adenosyl-L-methionine</keyword>
<dbReference type="SUPFAM" id="SSF53335">
    <property type="entry name" value="S-adenosyl-L-methionine-dependent methyltransferases"/>
    <property type="match status" value="1"/>
</dbReference>
<keyword evidence="2" id="KW-0698">rRNA processing</keyword>
<dbReference type="AlphaFoldDB" id="A0A3N4LRB5"/>
<accession>A0A3N4LRB5</accession>
<evidence type="ECO:0000256" key="1">
    <source>
        <dbReference type="ARBA" id="ARBA00009258"/>
    </source>
</evidence>
<reference evidence="9 10" key="1">
    <citation type="journal article" date="2018" name="Nat. Ecol. Evol.">
        <title>Pezizomycetes genomes reveal the molecular basis of ectomycorrhizal truffle lifestyle.</title>
        <authorList>
            <person name="Murat C."/>
            <person name="Payen T."/>
            <person name="Noel B."/>
            <person name="Kuo A."/>
            <person name="Morin E."/>
            <person name="Chen J."/>
            <person name="Kohler A."/>
            <person name="Krizsan K."/>
            <person name="Balestrini R."/>
            <person name="Da Silva C."/>
            <person name="Montanini B."/>
            <person name="Hainaut M."/>
            <person name="Levati E."/>
            <person name="Barry K.W."/>
            <person name="Belfiori B."/>
            <person name="Cichocki N."/>
            <person name="Clum A."/>
            <person name="Dockter R.B."/>
            <person name="Fauchery L."/>
            <person name="Guy J."/>
            <person name="Iotti M."/>
            <person name="Le Tacon F."/>
            <person name="Lindquist E.A."/>
            <person name="Lipzen A."/>
            <person name="Malagnac F."/>
            <person name="Mello A."/>
            <person name="Molinier V."/>
            <person name="Miyauchi S."/>
            <person name="Poulain J."/>
            <person name="Riccioni C."/>
            <person name="Rubini A."/>
            <person name="Sitrit Y."/>
            <person name="Splivallo R."/>
            <person name="Traeger S."/>
            <person name="Wang M."/>
            <person name="Zifcakova L."/>
            <person name="Wipf D."/>
            <person name="Zambonelli A."/>
            <person name="Paolocci F."/>
            <person name="Nowrousian M."/>
            <person name="Ottonello S."/>
            <person name="Baldrian P."/>
            <person name="Spatafora J.W."/>
            <person name="Henrissat B."/>
            <person name="Nagy L.G."/>
            <person name="Aury J.M."/>
            <person name="Wincker P."/>
            <person name="Grigoriev I.V."/>
            <person name="Bonfante P."/>
            <person name="Martin F.M."/>
        </authorList>
    </citation>
    <scope>NUCLEOTIDE SEQUENCE [LARGE SCALE GENOMIC DNA]</scope>
    <source>
        <strain evidence="9 10">ATCC MYA-4762</strain>
    </source>
</reference>
<proteinExistence type="inferred from homology"/>
<evidence type="ECO:0000313" key="10">
    <source>
        <dbReference type="Proteomes" id="UP000267821"/>
    </source>
</evidence>
<evidence type="ECO:0000256" key="5">
    <source>
        <dbReference type="ARBA" id="ARBA00022691"/>
    </source>
</evidence>
<protein>
    <recommendedName>
        <fullName evidence="6">rRNA methyltransferase 2, mitochondrial</fullName>
    </recommendedName>
</protein>
<dbReference type="GO" id="GO:0005739">
    <property type="term" value="C:mitochondrion"/>
    <property type="evidence" value="ECO:0007669"/>
    <property type="project" value="TreeGrafter"/>
</dbReference>
<dbReference type="STRING" id="1051890.A0A3N4LRB5"/>
<dbReference type="InterPro" id="IPR015507">
    <property type="entry name" value="rRNA-MeTfrase_E"/>
</dbReference>
<dbReference type="OrthoDB" id="20105at2759"/>